<reference evidence="2 3" key="1">
    <citation type="journal article" date="2020" name="bioRxiv">
        <title>Whole genome comparisons of ergot fungi reveals the divergence and evolution of species within the genus Claviceps are the result of varying mechanisms driving genome evolution and host range expansion.</title>
        <authorList>
            <person name="Wyka S.A."/>
            <person name="Mondo S.J."/>
            <person name="Liu M."/>
            <person name="Dettman J."/>
            <person name="Nalam V."/>
            <person name="Broders K.D."/>
        </authorList>
    </citation>
    <scope>NUCLEOTIDE SEQUENCE [LARGE SCALE GENOMIC DNA]</scope>
    <source>
        <strain evidence="2 3">Clav52</strain>
    </source>
</reference>
<sequence>MTTQVGRDSPENWTPDEIHALMEMRGRGLSWRDLAGQIPGRAEKPCRRRYARLLADEAIRSKLAESYNCHREKVWSEIAAQMPGSVAWVEAEQNHWRIGKAEVPKRARDEFIADLQQQQQQGSKSKRPQRYWSGREEALLSRIEGLQWSGTIFRDVCLEAGRTPDDAMDGGQSARTSYA</sequence>
<feature type="domain" description="Myb-like" evidence="1">
    <location>
        <begin position="12"/>
        <end position="54"/>
    </location>
</feature>
<comment type="caution">
    <text evidence="2">The sequence shown here is derived from an EMBL/GenBank/DDBJ whole genome shotgun (WGS) entry which is preliminary data.</text>
</comment>
<dbReference type="Gene3D" id="1.10.10.60">
    <property type="entry name" value="Homeodomain-like"/>
    <property type="match status" value="1"/>
</dbReference>
<gene>
    <name evidence="2" type="ORF">E4U09_006146</name>
</gene>
<dbReference type="SUPFAM" id="SSF46689">
    <property type="entry name" value="Homeodomain-like"/>
    <property type="match status" value="1"/>
</dbReference>
<dbReference type="Proteomes" id="UP000707071">
    <property type="component" value="Unassembled WGS sequence"/>
</dbReference>
<protein>
    <recommendedName>
        <fullName evidence="1">Myb-like domain-containing protein</fullName>
    </recommendedName>
</protein>
<evidence type="ECO:0000259" key="1">
    <source>
        <dbReference type="PROSITE" id="PS50090"/>
    </source>
</evidence>
<accession>A0A9P7QFV4</accession>
<dbReference type="AlphaFoldDB" id="A0A9P7QFV4"/>
<dbReference type="PROSITE" id="PS50090">
    <property type="entry name" value="MYB_LIKE"/>
    <property type="match status" value="1"/>
</dbReference>
<dbReference type="InterPro" id="IPR009057">
    <property type="entry name" value="Homeodomain-like_sf"/>
</dbReference>
<keyword evidence="3" id="KW-1185">Reference proteome</keyword>
<organism evidence="2 3">
    <name type="scientific">Claviceps aff. purpurea</name>
    <dbReference type="NCBI Taxonomy" id="1967640"/>
    <lineage>
        <taxon>Eukaryota</taxon>
        <taxon>Fungi</taxon>
        <taxon>Dikarya</taxon>
        <taxon>Ascomycota</taxon>
        <taxon>Pezizomycotina</taxon>
        <taxon>Sordariomycetes</taxon>
        <taxon>Hypocreomycetidae</taxon>
        <taxon>Hypocreales</taxon>
        <taxon>Clavicipitaceae</taxon>
        <taxon>Claviceps</taxon>
    </lineage>
</organism>
<dbReference type="InterPro" id="IPR001005">
    <property type="entry name" value="SANT/Myb"/>
</dbReference>
<feature type="non-terminal residue" evidence="2">
    <location>
        <position position="179"/>
    </location>
</feature>
<dbReference type="EMBL" id="SRRH01000547">
    <property type="protein sequence ID" value="KAG6287449.1"/>
    <property type="molecule type" value="Genomic_DNA"/>
</dbReference>
<name>A0A9P7QFV4_9HYPO</name>
<proteinExistence type="predicted"/>
<evidence type="ECO:0000313" key="2">
    <source>
        <dbReference type="EMBL" id="KAG6287449.1"/>
    </source>
</evidence>
<evidence type="ECO:0000313" key="3">
    <source>
        <dbReference type="Proteomes" id="UP000707071"/>
    </source>
</evidence>